<dbReference type="PANTHER" id="PTHR18901:SF38">
    <property type="entry name" value="PSEUDOURIDINE-5'-PHOSPHATASE"/>
    <property type="match status" value="1"/>
</dbReference>
<reference evidence="1 2" key="1">
    <citation type="submission" date="2015-07" db="EMBL/GenBank/DDBJ databases">
        <title>Genome sequence of Leptolinea tardivitalis DSM 16556.</title>
        <authorList>
            <person name="Hemp J."/>
            <person name="Ward L.M."/>
            <person name="Pace L.A."/>
            <person name="Fischer W.W."/>
        </authorList>
    </citation>
    <scope>NUCLEOTIDE SEQUENCE [LARGE SCALE GENOMIC DNA]</scope>
    <source>
        <strain evidence="1 2">YMTK-2</strain>
    </source>
</reference>
<organism evidence="1 2">
    <name type="scientific">Leptolinea tardivitalis</name>
    <dbReference type="NCBI Taxonomy" id="229920"/>
    <lineage>
        <taxon>Bacteria</taxon>
        <taxon>Bacillati</taxon>
        <taxon>Chloroflexota</taxon>
        <taxon>Anaerolineae</taxon>
        <taxon>Anaerolineales</taxon>
        <taxon>Anaerolineaceae</taxon>
        <taxon>Leptolinea</taxon>
    </lineage>
</organism>
<dbReference type="SFLD" id="SFLDG01129">
    <property type="entry name" value="C1.5:_HAD__Beta-PGM__Phosphata"/>
    <property type="match status" value="1"/>
</dbReference>
<protein>
    <recommendedName>
        <fullName evidence="3">Haloacid dehalogenase</fullName>
    </recommendedName>
</protein>
<dbReference type="RefSeq" id="WP_062421245.1">
    <property type="nucleotide sequence ID" value="NZ_BBYA01000008.1"/>
</dbReference>
<dbReference type="EMBL" id="LGCK01000007">
    <property type="protein sequence ID" value="KPL72687.1"/>
    <property type="molecule type" value="Genomic_DNA"/>
</dbReference>
<dbReference type="PATRIC" id="fig|229920.5.peg.1225"/>
<dbReference type="Proteomes" id="UP000050430">
    <property type="component" value="Unassembled WGS sequence"/>
</dbReference>
<sequence length="226" mass="24852">MTIKAFIFDFDGLILDTETPEFEAWQQVFGQYGLSLPLSEWQKALGTSRLEFDPPTYLEELLGRPINKKKVEHAHKVIALSKITRLPALPGVETLIKTAHENGIRLGVASSSSADWVWCHLSRLGLARYFDTICGGNEVPAVKPNPALFQMALRELDARPEEAIVFEDSPNGITGAHNAGIFCVAVPNAISGQLCIDHADLILSSLADISLRDLLAINTDIVERVY</sequence>
<evidence type="ECO:0000313" key="1">
    <source>
        <dbReference type="EMBL" id="KPL72687.1"/>
    </source>
</evidence>
<dbReference type="NCBIfam" id="TIGR01509">
    <property type="entry name" value="HAD-SF-IA-v3"/>
    <property type="match status" value="1"/>
</dbReference>
<dbReference type="SUPFAM" id="SSF56784">
    <property type="entry name" value="HAD-like"/>
    <property type="match status" value="1"/>
</dbReference>
<dbReference type="InterPro" id="IPR041492">
    <property type="entry name" value="HAD_2"/>
</dbReference>
<accession>A0A0P6XLK1</accession>
<gene>
    <name evidence="1" type="ORF">ADM99_06260</name>
</gene>
<dbReference type="Gene3D" id="1.10.150.240">
    <property type="entry name" value="Putative phosphatase, domain 2"/>
    <property type="match status" value="1"/>
</dbReference>
<dbReference type="SFLD" id="SFLDS00003">
    <property type="entry name" value="Haloacid_Dehalogenase"/>
    <property type="match status" value="1"/>
</dbReference>
<dbReference type="AlphaFoldDB" id="A0A0P6XLK1"/>
<dbReference type="SFLD" id="SFLDG01135">
    <property type="entry name" value="C1.5.6:_HAD__Beta-PGM__Phospha"/>
    <property type="match status" value="1"/>
</dbReference>
<dbReference type="Gene3D" id="3.40.50.1000">
    <property type="entry name" value="HAD superfamily/HAD-like"/>
    <property type="match status" value="1"/>
</dbReference>
<comment type="caution">
    <text evidence="1">The sequence shown here is derived from an EMBL/GenBank/DDBJ whole genome shotgun (WGS) entry which is preliminary data.</text>
</comment>
<dbReference type="CDD" id="cd16423">
    <property type="entry name" value="HAD_BPGM-like"/>
    <property type="match status" value="1"/>
</dbReference>
<evidence type="ECO:0000313" key="2">
    <source>
        <dbReference type="Proteomes" id="UP000050430"/>
    </source>
</evidence>
<dbReference type="PANTHER" id="PTHR18901">
    <property type="entry name" value="2-DEOXYGLUCOSE-6-PHOSPHATE PHOSPHATASE 2"/>
    <property type="match status" value="1"/>
</dbReference>
<keyword evidence="2" id="KW-1185">Reference proteome</keyword>
<name>A0A0P6XLK1_9CHLR</name>
<dbReference type="STRING" id="229920.ADM99_06260"/>
<dbReference type="InterPro" id="IPR036412">
    <property type="entry name" value="HAD-like_sf"/>
</dbReference>
<dbReference type="OrthoDB" id="9797743at2"/>
<dbReference type="InterPro" id="IPR006439">
    <property type="entry name" value="HAD-SF_hydro_IA"/>
</dbReference>
<dbReference type="InterPro" id="IPR023214">
    <property type="entry name" value="HAD_sf"/>
</dbReference>
<dbReference type="InterPro" id="IPR023198">
    <property type="entry name" value="PGP-like_dom2"/>
</dbReference>
<proteinExistence type="predicted"/>
<dbReference type="Pfam" id="PF13419">
    <property type="entry name" value="HAD_2"/>
    <property type="match status" value="1"/>
</dbReference>
<evidence type="ECO:0008006" key="3">
    <source>
        <dbReference type="Google" id="ProtNLM"/>
    </source>
</evidence>